<evidence type="ECO:0000256" key="3">
    <source>
        <dbReference type="ARBA" id="ARBA00006047"/>
    </source>
</evidence>
<evidence type="ECO:0000256" key="10">
    <source>
        <dbReference type="RuleBase" id="RU000587"/>
    </source>
</evidence>
<protein>
    <recommendedName>
        <fullName evidence="10">Alpha-1,4 glucan phosphorylase</fullName>
        <ecNumber evidence="10">2.4.1.1</ecNumber>
    </recommendedName>
</protein>
<dbReference type="PIRSF" id="PIRSF000460">
    <property type="entry name" value="Pprylas_GlgP"/>
    <property type="match status" value="1"/>
</dbReference>
<evidence type="ECO:0000256" key="2">
    <source>
        <dbReference type="ARBA" id="ARBA00001933"/>
    </source>
</evidence>
<dbReference type="GO" id="GO:0030170">
    <property type="term" value="F:pyridoxal phosphate binding"/>
    <property type="evidence" value="ECO:0007669"/>
    <property type="project" value="InterPro"/>
</dbReference>
<evidence type="ECO:0000256" key="11">
    <source>
        <dbReference type="SAM" id="MobiDB-lite"/>
    </source>
</evidence>
<dbReference type="FunFam" id="3.40.50.2000:FF:000002">
    <property type="entry name" value="Alpha-1,4 glucan phosphorylase"/>
    <property type="match status" value="1"/>
</dbReference>
<dbReference type="Gene3D" id="3.40.50.2000">
    <property type="entry name" value="Glycogen Phosphorylase B"/>
    <property type="match status" value="2"/>
</dbReference>
<feature type="modified residue" description="N6-(pyridoxal phosphate)lysine" evidence="9">
    <location>
        <position position="762"/>
    </location>
</feature>
<comment type="similarity">
    <text evidence="3 10">Belongs to the glycogen phosphorylase family.</text>
</comment>
<keyword evidence="13" id="KW-1185">Reference proteome</keyword>
<comment type="caution">
    <text evidence="12">The sequence shown here is derived from an EMBL/GenBank/DDBJ whole genome shotgun (WGS) entry which is preliminary data.</text>
</comment>
<dbReference type="PANTHER" id="PTHR11468">
    <property type="entry name" value="GLYCOGEN PHOSPHORYLASE"/>
    <property type="match status" value="1"/>
</dbReference>
<reference evidence="12 13" key="1">
    <citation type="submission" date="2018-05" db="EMBL/GenBank/DDBJ databases">
        <title>Genome sequencing and assembly of the regulated plant pathogen Lachnellula willkommii and related sister species for the development of diagnostic species identification markers.</title>
        <authorList>
            <person name="Giroux E."/>
            <person name="Bilodeau G."/>
        </authorList>
    </citation>
    <scope>NUCLEOTIDE SEQUENCE [LARGE SCALE GENOMIC DNA]</scope>
    <source>
        <strain evidence="12 13">CBS 172.35</strain>
    </source>
</reference>
<evidence type="ECO:0000256" key="9">
    <source>
        <dbReference type="PIRSR" id="PIRSR000460-1"/>
    </source>
</evidence>
<name>A0A559M800_9HELO</name>
<organism evidence="12 13">
    <name type="scientific">Lachnellula willkommii</name>
    <dbReference type="NCBI Taxonomy" id="215461"/>
    <lineage>
        <taxon>Eukaryota</taxon>
        <taxon>Fungi</taxon>
        <taxon>Dikarya</taxon>
        <taxon>Ascomycota</taxon>
        <taxon>Pezizomycotina</taxon>
        <taxon>Leotiomycetes</taxon>
        <taxon>Helotiales</taxon>
        <taxon>Lachnaceae</taxon>
        <taxon>Lachnellula</taxon>
    </lineage>
</organism>
<keyword evidence="5 10" id="KW-0328">Glycosyltransferase</keyword>
<keyword evidence="4" id="KW-0021">Allosteric enzyme</keyword>
<dbReference type="EC" id="2.4.1.1" evidence="10"/>
<gene>
    <name evidence="12" type="primary">GPH1</name>
    <name evidence="12" type="ORF">LAWI1_G005100</name>
</gene>
<sequence>MSPILSGKFKDVFNNNKPAEDVTMSNTAASRERRPSTSAPITDLQGPVGPGFSRPKHKRTFTGFGAGEIKSVEGITAFPPSFSSIPEPQRDAWKKFQAKPFVSKDDFEKEVVRHVETTLARSMFNCDETAAYAAASLAFRDRLITEWNRTQQRQTFADTKRVYYLSLEFLMGRALDNAMLNVGLKNIAKEGLSELGFRIEDIINQEHDAALGNGGLGRLAACFLDSMASLNFPAWGYGLRYKYGIFKQEIVDGYQVEVPDYWLDFNPWEFPRHDIVVDVQFYGGVRKYQDEAGKNVAVWEGGEIVKATAYDVPIPGFNTPTTNNMRLWSSKAASGEFDFQKFNSGDYESSVADQQRAETISAVLYPNDNLDRGKELRLKQQYFWVAASLYDIVRRFKKSKRAWTEFPDQIAIQLNDTHPTLAIVELQRILIDMEGLDWDEAWTIVTNTFGYTNHTVLPEALEKWSVPLFQNLLPRHLQIIYDINMFFLQSVERKFPGDRDMLGRVSIIEESQPKMVRMAFLAIVGSHKVNGVAELHSDLIKTTIFKDFVKIFGPDKFTNVTNGITPRRWLHQANPRLSELIASKTGGLGFLKDLNVLNELEKFADDKEFKKEWAEIKYANKVRLAKYIKSTNGVTVNPAALFDIQVKRIHEYKRQQLNIFGVIHRYLTIKAMTPEERKKLAPRVSIFGGKAAPGYWMAKTIIHLINNVGAVVNKDPDVGDLLKVIFLEDYNVSKAEIITPASDVSEHISTAGTEASGTSNMKFVLNGGLIIGTCDGANIEITREIGENNIFLFGNLAEDVEDLRHTHNYGSHTLDPDLVKVFDLIKSNAFGDASAFGALTGSIEDHGDYYLVSDDFHSYIQTQTLVDEAYKNQEEWITKTILSVARMGFFSSDRCINEYAEMIWNVEPLPVGKESGLGKEEL</sequence>
<dbReference type="InterPro" id="IPR011833">
    <property type="entry name" value="Glycg_phsphrylas"/>
</dbReference>
<keyword evidence="6 10" id="KW-0808">Transferase</keyword>
<evidence type="ECO:0000256" key="8">
    <source>
        <dbReference type="ARBA" id="ARBA00023277"/>
    </source>
</evidence>
<evidence type="ECO:0000313" key="12">
    <source>
        <dbReference type="EMBL" id="TVY89094.1"/>
    </source>
</evidence>
<evidence type="ECO:0000256" key="6">
    <source>
        <dbReference type="ARBA" id="ARBA00022679"/>
    </source>
</evidence>
<comment type="cofactor">
    <cofactor evidence="2 10">
        <name>pyridoxal 5'-phosphate</name>
        <dbReference type="ChEBI" id="CHEBI:597326"/>
    </cofactor>
</comment>
<dbReference type="GO" id="GO:0005980">
    <property type="term" value="P:glycogen catabolic process"/>
    <property type="evidence" value="ECO:0007669"/>
    <property type="project" value="TreeGrafter"/>
</dbReference>
<dbReference type="GO" id="GO:0005737">
    <property type="term" value="C:cytoplasm"/>
    <property type="evidence" value="ECO:0007669"/>
    <property type="project" value="TreeGrafter"/>
</dbReference>
<dbReference type="InterPro" id="IPR000811">
    <property type="entry name" value="Glyco_trans_35"/>
</dbReference>
<dbReference type="SUPFAM" id="SSF53756">
    <property type="entry name" value="UDP-Glycosyltransferase/glycogen phosphorylase"/>
    <property type="match status" value="1"/>
</dbReference>
<accession>A0A559M800</accession>
<dbReference type="PANTHER" id="PTHR11468:SF3">
    <property type="entry name" value="GLYCOGEN PHOSPHORYLASE, LIVER FORM"/>
    <property type="match status" value="1"/>
</dbReference>
<dbReference type="Proteomes" id="UP000315522">
    <property type="component" value="Unassembled WGS sequence"/>
</dbReference>
<keyword evidence="7 9" id="KW-0663">Pyridoxal phosphate</keyword>
<dbReference type="NCBIfam" id="TIGR02093">
    <property type="entry name" value="P_ylase"/>
    <property type="match status" value="1"/>
</dbReference>
<keyword evidence="8 10" id="KW-0119">Carbohydrate metabolism</keyword>
<dbReference type="InterPro" id="IPR035090">
    <property type="entry name" value="Pyridoxal_P_attach_site"/>
</dbReference>
<dbReference type="CDD" id="cd04300">
    <property type="entry name" value="GT35_Glycogen_Phosphorylase"/>
    <property type="match status" value="1"/>
</dbReference>
<comment type="function">
    <text evidence="10">Allosteric enzyme that catalyzes the rate-limiting step in glycogen catabolism, the phosphorolytic cleavage of glycogen to produce glucose-1-phosphate, and plays a central role in maintaining cellular and organismal glucose homeostasis.</text>
</comment>
<dbReference type="PROSITE" id="PS00102">
    <property type="entry name" value="PHOSPHORYLASE"/>
    <property type="match status" value="1"/>
</dbReference>
<evidence type="ECO:0000256" key="4">
    <source>
        <dbReference type="ARBA" id="ARBA00022533"/>
    </source>
</evidence>
<dbReference type="GO" id="GO:0008184">
    <property type="term" value="F:glycogen phosphorylase activity"/>
    <property type="evidence" value="ECO:0007669"/>
    <property type="project" value="InterPro"/>
</dbReference>
<dbReference type="FunFam" id="3.40.50.2000:FF:000003">
    <property type="entry name" value="Alpha-1,4 glucan phosphorylase"/>
    <property type="match status" value="1"/>
</dbReference>
<evidence type="ECO:0000256" key="1">
    <source>
        <dbReference type="ARBA" id="ARBA00001275"/>
    </source>
</evidence>
<feature type="compositionally biased region" description="Polar residues" evidence="11">
    <location>
        <begin position="13"/>
        <end position="29"/>
    </location>
</feature>
<evidence type="ECO:0000313" key="13">
    <source>
        <dbReference type="Proteomes" id="UP000315522"/>
    </source>
</evidence>
<feature type="region of interest" description="Disordered" evidence="11">
    <location>
        <begin position="1"/>
        <end position="56"/>
    </location>
</feature>
<evidence type="ECO:0000256" key="5">
    <source>
        <dbReference type="ARBA" id="ARBA00022676"/>
    </source>
</evidence>
<proteinExistence type="inferred from homology"/>
<evidence type="ECO:0000256" key="7">
    <source>
        <dbReference type="ARBA" id="ARBA00022898"/>
    </source>
</evidence>
<dbReference type="EMBL" id="QGML01001415">
    <property type="protein sequence ID" value="TVY89094.1"/>
    <property type="molecule type" value="Genomic_DNA"/>
</dbReference>
<dbReference type="Pfam" id="PF00343">
    <property type="entry name" value="Phosphorylase"/>
    <property type="match status" value="1"/>
</dbReference>
<dbReference type="AlphaFoldDB" id="A0A559M800"/>
<comment type="catalytic activity">
    <reaction evidence="1 10">
        <text>[(1-&gt;4)-alpha-D-glucosyl](n) + phosphate = [(1-&gt;4)-alpha-D-glucosyl](n-1) + alpha-D-glucose 1-phosphate</text>
        <dbReference type="Rhea" id="RHEA:41732"/>
        <dbReference type="Rhea" id="RHEA-COMP:9584"/>
        <dbReference type="Rhea" id="RHEA-COMP:9586"/>
        <dbReference type="ChEBI" id="CHEBI:15444"/>
        <dbReference type="ChEBI" id="CHEBI:43474"/>
        <dbReference type="ChEBI" id="CHEBI:58601"/>
        <dbReference type="EC" id="2.4.1.1"/>
    </reaction>
</comment>